<feature type="region of interest" description="Disordered" evidence="1">
    <location>
        <begin position="109"/>
        <end position="139"/>
    </location>
</feature>
<name>A0A1Z5JGC6_FISSO</name>
<dbReference type="EMBL" id="BDSP01000059">
    <property type="protein sequence ID" value="GAX12942.1"/>
    <property type="molecule type" value="Genomic_DNA"/>
</dbReference>
<dbReference type="AlphaFoldDB" id="A0A1Z5JGC6"/>
<evidence type="ECO:0000256" key="1">
    <source>
        <dbReference type="SAM" id="MobiDB-lite"/>
    </source>
</evidence>
<comment type="caution">
    <text evidence="2">The sequence shown here is derived from an EMBL/GenBank/DDBJ whole genome shotgun (WGS) entry which is preliminary data.</text>
</comment>
<dbReference type="OrthoDB" id="48829at2759"/>
<organism evidence="2 3">
    <name type="scientific">Fistulifera solaris</name>
    <name type="common">Oleaginous diatom</name>
    <dbReference type="NCBI Taxonomy" id="1519565"/>
    <lineage>
        <taxon>Eukaryota</taxon>
        <taxon>Sar</taxon>
        <taxon>Stramenopiles</taxon>
        <taxon>Ochrophyta</taxon>
        <taxon>Bacillariophyta</taxon>
        <taxon>Bacillariophyceae</taxon>
        <taxon>Bacillariophycidae</taxon>
        <taxon>Naviculales</taxon>
        <taxon>Naviculaceae</taxon>
        <taxon>Fistulifera</taxon>
    </lineage>
</organism>
<gene>
    <name evidence="2" type="ORF">FisN_22Hh243</name>
</gene>
<keyword evidence="3" id="KW-1185">Reference proteome</keyword>
<reference evidence="2 3" key="1">
    <citation type="journal article" date="2015" name="Plant Cell">
        <title>Oil accumulation by the oleaginous diatom Fistulifera solaris as revealed by the genome and transcriptome.</title>
        <authorList>
            <person name="Tanaka T."/>
            <person name="Maeda Y."/>
            <person name="Veluchamy A."/>
            <person name="Tanaka M."/>
            <person name="Abida H."/>
            <person name="Marechal E."/>
            <person name="Bowler C."/>
            <person name="Muto M."/>
            <person name="Sunaga Y."/>
            <person name="Tanaka M."/>
            <person name="Yoshino T."/>
            <person name="Taniguchi T."/>
            <person name="Fukuda Y."/>
            <person name="Nemoto M."/>
            <person name="Matsumoto M."/>
            <person name="Wong P.S."/>
            <person name="Aburatani S."/>
            <person name="Fujibuchi W."/>
        </authorList>
    </citation>
    <scope>NUCLEOTIDE SEQUENCE [LARGE SCALE GENOMIC DNA]</scope>
    <source>
        <strain evidence="2 3">JPCC DA0580</strain>
    </source>
</reference>
<protein>
    <submittedName>
        <fullName evidence="2">Uncharacterized protein</fullName>
    </submittedName>
</protein>
<dbReference type="Proteomes" id="UP000198406">
    <property type="component" value="Unassembled WGS sequence"/>
</dbReference>
<evidence type="ECO:0000313" key="3">
    <source>
        <dbReference type="Proteomes" id="UP000198406"/>
    </source>
</evidence>
<proteinExistence type="predicted"/>
<feature type="compositionally biased region" description="Acidic residues" evidence="1">
    <location>
        <begin position="117"/>
        <end position="139"/>
    </location>
</feature>
<accession>A0A1Z5JGC6</accession>
<evidence type="ECO:0000313" key="2">
    <source>
        <dbReference type="EMBL" id="GAX12942.1"/>
    </source>
</evidence>
<sequence>MNFFNQHNDLKDQLFCLREERNFFQSKYTEQVKEIEALKKQLELASNEILRLRSQVMQQRNETDDYAEEEKKTEWVERTQDKDEEEAIRRKASSLLQWAEFRENSPGKSPLLCDLNGECEDHEEEDPFDEDEEERDEVIEQDQVIPLSVLSALTVDSGDPF</sequence>
<feature type="region of interest" description="Disordered" evidence="1">
    <location>
        <begin position="58"/>
        <end position="84"/>
    </location>
</feature>
<dbReference type="InParanoid" id="A0A1Z5JGC6"/>
<feature type="compositionally biased region" description="Basic and acidic residues" evidence="1">
    <location>
        <begin position="69"/>
        <end position="81"/>
    </location>
</feature>